<evidence type="ECO:0000256" key="2">
    <source>
        <dbReference type="SAM" id="SignalP"/>
    </source>
</evidence>
<dbReference type="PANTHER" id="PTHR30535:SF34">
    <property type="entry name" value="MOLYBDATE-BINDING PROTEIN MOLA"/>
    <property type="match status" value="1"/>
</dbReference>
<gene>
    <name evidence="4" type="ORF">HPTL_0595</name>
</gene>
<feature type="signal peptide" evidence="2">
    <location>
        <begin position="1"/>
        <end position="20"/>
    </location>
</feature>
<proteinExistence type="predicted"/>
<dbReference type="InterPro" id="IPR050902">
    <property type="entry name" value="ABC_Transporter_SBP"/>
</dbReference>
<evidence type="ECO:0000259" key="3">
    <source>
        <dbReference type="PROSITE" id="PS50983"/>
    </source>
</evidence>
<accession>A0A2Z6DWN5</accession>
<dbReference type="PROSITE" id="PS50983">
    <property type="entry name" value="FE_B12_PBP"/>
    <property type="match status" value="1"/>
</dbReference>
<dbReference type="AlphaFoldDB" id="A0A2Z6DWN5"/>
<feature type="domain" description="Fe/B12 periplasmic-binding" evidence="3">
    <location>
        <begin position="41"/>
        <end position="290"/>
    </location>
</feature>
<dbReference type="Gene3D" id="3.40.50.1980">
    <property type="entry name" value="Nitrogenase molybdenum iron protein domain"/>
    <property type="match status" value="2"/>
</dbReference>
<evidence type="ECO:0000256" key="1">
    <source>
        <dbReference type="ARBA" id="ARBA00022729"/>
    </source>
</evidence>
<name>A0A2Z6DWN5_HYDTE</name>
<dbReference type="SUPFAM" id="SSF53807">
    <property type="entry name" value="Helical backbone' metal receptor"/>
    <property type="match status" value="1"/>
</dbReference>
<dbReference type="InterPro" id="IPR002491">
    <property type="entry name" value="ABC_transptr_periplasmic_BD"/>
</dbReference>
<dbReference type="Proteomes" id="UP000262004">
    <property type="component" value="Chromosome"/>
</dbReference>
<feature type="chain" id="PRO_5016310646" evidence="2">
    <location>
        <begin position="21"/>
        <end position="306"/>
    </location>
</feature>
<sequence>MWAGALFFCLLGVVGTRAVAQPIQVIDDTGQSVAVATPAQRIVSLAPHVTENLFAAGVGDRVVAAVDYSDTPPDAAQLPRVGGYSRLDLERILAFQPDLVVAWASGNPADVVARIEALGIPVYRSQPNRLDDIAKTLRNLAYLAGNPAAGERAAQAFLARRDALAARYAGRAPVRIFYQIWDRPLRTIGGQQILTDVMRLCGGVNVFGALDALAPTVSVEAVLAADPEVIVASGMGEERPDWLDAWRAWPQLTAVRADNLVFIPPALLQRPTPRLLDGAEQLCTALEAARSHLAALRHEPLSAGMK</sequence>
<reference evidence="4 5" key="1">
    <citation type="submission" date="2018-04" db="EMBL/GenBank/DDBJ databases">
        <title>Complete genome sequence of Hydrogenophilus thermoluteolus TH-1.</title>
        <authorList>
            <person name="Arai H."/>
        </authorList>
    </citation>
    <scope>NUCLEOTIDE SEQUENCE [LARGE SCALE GENOMIC DNA]</scope>
    <source>
        <strain evidence="4 5">TH-1</strain>
    </source>
</reference>
<keyword evidence="1 2" id="KW-0732">Signal</keyword>
<dbReference type="NCBIfam" id="NF038402">
    <property type="entry name" value="TroA_like"/>
    <property type="match status" value="1"/>
</dbReference>
<dbReference type="GO" id="GO:0071281">
    <property type="term" value="P:cellular response to iron ion"/>
    <property type="evidence" value="ECO:0007669"/>
    <property type="project" value="TreeGrafter"/>
</dbReference>
<evidence type="ECO:0000313" key="4">
    <source>
        <dbReference type="EMBL" id="BBD76863.1"/>
    </source>
</evidence>
<dbReference type="PANTHER" id="PTHR30535">
    <property type="entry name" value="VITAMIN B12-BINDING PROTEIN"/>
    <property type="match status" value="1"/>
</dbReference>
<dbReference type="KEGG" id="htl:HPTL_0595"/>
<protein>
    <submittedName>
        <fullName evidence="4">Cobalamin-binding protein</fullName>
    </submittedName>
</protein>
<dbReference type="EMBL" id="AP018558">
    <property type="protein sequence ID" value="BBD76863.1"/>
    <property type="molecule type" value="Genomic_DNA"/>
</dbReference>
<dbReference type="Pfam" id="PF01497">
    <property type="entry name" value="Peripla_BP_2"/>
    <property type="match status" value="1"/>
</dbReference>
<organism evidence="4 5">
    <name type="scientific">Hydrogenophilus thermoluteolus</name>
    <name type="common">Pseudomonas hydrogenothermophila</name>
    <dbReference type="NCBI Taxonomy" id="297"/>
    <lineage>
        <taxon>Bacteria</taxon>
        <taxon>Pseudomonadati</taxon>
        <taxon>Pseudomonadota</taxon>
        <taxon>Hydrogenophilia</taxon>
        <taxon>Hydrogenophilales</taxon>
        <taxon>Hydrogenophilaceae</taxon>
        <taxon>Hydrogenophilus</taxon>
    </lineage>
</organism>
<dbReference type="CDD" id="cd01144">
    <property type="entry name" value="BtuF"/>
    <property type="match status" value="1"/>
</dbReference>
<dbReference type="InterPro" id="IPR054828">
    <property type="entry name" value="Vit_B12_bind_prot"/>
</dbReference>
<evidence type="ECO:0000313" key="5">
    <source>
        <dbReference type="Proteomes" id="UP000262004"/>
    </source>
</evidence>
<keyword evidence="5" id="KW-1185">Reference proteome</keyword>